<feature type="signal peptide" evidence="1">
    <location>
        <begin position="1"/>
        <end position="32"/>
    </location>
</feature>
<dbReference type="EMBL" id="QZEI01000010">
    <property type="protein sequence ID" value="RLV60937.1"/>
    <property type="molecule type" value="Genomic_DNA"/>
</dbReference>
<gene>
    <name evidence="2" type="ORF">D5018_04660</name>
</gene>
<protein>
    <recommendedName>
        <fullName evidence="4">ABC-type zinc uptake system zinc chaperone</fullName>
    </recommendedName>
</protein>
<sequence>MNTHQGLQHKWIIWLCAVLLLLSAIGSAHVHAQNYPDNDGLTEHCTLCFHHHQLQHTISSAVPSVGVSLQTYIELEQVLVVHSAEFVSFFSARAPPF</sequence>
<proteinExistence type="predicted"/>
<dbReference type="Proteomes" id="UP000281474">
    <property type="component" value="Unassembled WGS sequence"/>
</dbReference>
<evidence type="ECO:0000256" key="1">
    <source>
        <dbReference type="SAM" id="SignalP"/>
    </source>
</evidence>
<reference evidence="2 3" key="1">
    <citation type="submission" date="2018-09" db="EMBL/GenBank/DDBJ databases">
        <title>Phylogeny of the Shewanellaceae, and recommendation for two new genera, Pseudoshewanella and Parashewanella.</title>
        <authorList>
            <person name="Wang G."/>
        </authorList>
    </citation>
    <scope>NUCLEOTIDE SEQUENCE [LARGE SCALE GENOMIC DNA]</scope>
    <source>
        <strain evidence="2 3">C51</strain>
    </source>
</reference>
<keyword evidence="1" id="KW-0732">Signal</keyword>
<evidence type="ECO:0000313" key="2">
    <source>
        <dbReference type="EMBL" id="RLV60937.1"/>
    </source>
</evidence>
<comment type="caution">
    <text evidence="2">The sequence shown here is derived from an EMBL/GenBank/DDBJ whole genome shotgun (WGS) entry which is preliminary data.</text>
</comment>
<dbReference type="OrthoDB" id="6267403at2"/>
<accession>A0A3L8PZU7</accession>
<evidence type="ECO:0000313" key="3">
    <source>
        <dbReference type="Proteomes" id="UP000281474"/>
    </source>
</evidence>
<keyword evidence="3" id="KW-1185">Reference proteome</keyword>
<evidence type="ECO:0008006" key="4">
    <source>
        <dbReference type="Google" id="ProtNLM"/>
    </source>
</evidence>
<organism evidence="2 3">
    <name type="scientific">Parashewanella curva</name>
    <dbReference type="NCBI Taxonomy" id="2338552"/>
    <lineage>
        <taxon>Bacteria</taxon>
        <taxon>Pseudomonadati</taxon>
        <taxon>Pseudomonadota</taxon>
        <taxon>Gammaproteobacteria</taxon>
        <taxon>Alteromonadales</taxon>
        <taxon>Shewanellaceae</taxon>
        <taxon>Parashewanella</taxon>
    </lineage>
</organism>
<dbReference type="RefSeq" id="WP_121837841.1">
    <property type="nucleotide sequence ID" value="NZ_ML014759.1"/>
</dbReference>
<name>A0A3L8PZU7_9GAMM</name>
<feature type="chain" id="PRO_5017934399" description="ABC-type zinc uptake system zinc chaperone" evidence="1">
    <location>
        <begin position="33"/>
        <end position="97"/>
    </location>
</feature>
<dbReference type="AlphaFoldDB" id="A0A3L8PZU7"/>